<dbReference type="Proteomes" id="UP000887575">
    <property type="component" value="Unassembled WGS sequence"/>
</dbReference>
<evidence type="ECO:0000313" key="3">
    <source>
        <dbReference type="WBParaSite" id="MBELARI_LOCUS10405"/>
    </source>
</evidence>
<dbReference type="Pfam" id="PF17619">
    <property type="entry name" value="SCVP"/>
    <property type="match status" value="1"/>
</dbReference>
<evidence type="ECO:0000256" key="1">
    <source>
        <dbReference type="SAM" id="SignalP"/>
    </source>
</evidence>
<dbReference type="AlphaFoldDB" id="A0AAF3E918"/>
<accession>A0AAF3E918</accession>
<dbReference type="WBParaSite" id="MBELARI_LOCUS10405">
    <property type="protein sequence ID" value="MBELARI_LOCUS10405"/>
    <property type="gene ID" value="MBELARI_LOCUS10405"/>
</dbReference>
<keyword evidence="2" id="KW-1185">Reference proteome</keyword>
<sequence>MKTLGVLIAFVALVAVEACAPETTTTMTRRRRSTNEDAEIVLRTKLKYSEEKKDDYLEHLEELMKAATNGEVEEIEEIKSTYSALNVNGDFGAKIQLHDIEQDECGKVINDVKSIVESLPEVVSTQVRCHGSTSNF</sequence>
<evidence type="ECO:0000313" key="2">
    <source>
        <dbReference type="Proteomes" id="UP000887575"/>
    </source>
</evidence>
<dbReference type="InterPro" id="IPR035126">
    <property type="entry name" value="SCVP"/>
</dbReference>
<name>A0AAF3E918_9BILA</name>
<keyword evidence="1" id="KW-0732">Signal</keyword>
<proteinExistence type="predicted"/>
<organism evidence="2 3">
    <name type="scientific">Mesorhabditis belari</name>
    <dbReference type="NCBI Taxonomy" id="2138241"/>
    <lineage>
        <taxon>Eukaryota</taxon>
        <taxon>Metazoa</taxon>
        <taxon>Ecdysozoa</taxon>
        <taxon>Nematoda</taxon>
        <taxon>Chromadorea</taxon>
        <taxon>Rhabditida</taxon>
        <taxon>Rhabditina</taxon>
        <taxon>Rhabditomorpha</taxon>
        <taxon>Rhabditoidea</taxon>
        <taxon>Rhabditidae</taxon>
        <taxon>Mesorhabditinae</taxon>
        <taxon>Mesorhabditis</taxon>
    </lineage>
</organism>
<feature type="chain" id="PRO_5042153230" evidence="1">
    <location>
        <begin position="19"/>
        <end position="136"/>
    </location>
</feature>
<protein>
    <submittedName>
        <fullName evidence="3">Uncharacterized protein</fullName>
    </submittedName>
</protein>
<reference evidence="3" key="1">
    <citation type="submission" date="2024-02" db="UniProtKB">
        <authorList>
            <consortium name="WormBaseParasite"/>
        </authorList>
    </citation>
    <scope>IDENTIFICATION</scope>
</reference>
<feature type="signal peptide" evidence="1">
    <location>
        <begin position="1"/>
        <end position="18"/>
    </location>
</feature>